<dbReference type="GeneID" id="70183827"/>
<organism evidence="1 2">
    <name type="scientific">Microdochium trichocladiopsis</name>
    <dbReference type="NCBI Taxonomy" id="1682393"/>
    <lineage>
        <taxon>Eukaryota</taxon>
        <taxon>Fungi</taxon>
        <taxon>Dikarya</taxon>
        <taxon>Ascomycota</taxon>
        <taxon>Pezizomycotina</taxon>
        <taxon>Sordariomycetes</taxon>
        <taxon>Xylariomycetidae</taxon>
        <taxon>Xylariales</taxon>
        <taxon>Microdochiaceae</taxon>
        <taxon>Microdochium</taxon>
    </lineage>
</organism>
<evidence type="ECO:0000313" key="2">
    <source>
        <dbReference type="Proteomes" id="UP000756346"/>
    </source>
</evidence>
<evidence type="ECO:0000313" key="1">
    <source>
        <dbReference type="EMBL" id="KAH7029490.1"/>
    </source>
</evidence>
<reference evidence="1" key="1">
    <citation type="journal article" date="2021" name="Nat. Commun.">
        <title>Genetic determinants of endophytism in the Arabidopsis root mycobiome.</title>
        <authorList>
            <person name="Mesny F."/>
            <person name="Miyauchi S."/>
            <person name="Thiergart T."/>
            <person name="Pickel B."/>
            <person name="Atanasova L."/>
            <person name="Karlsson M."/>
            <person name="Huettel B."/>
            <person name="Barry K.W."/>
            <person name="Haridas S."/>
            <person name="Chen C."/>
            <person name="Bauer D."/>
            <person name="Andreopoulos W."/>
            <person name="Pangilinan J."/>
            <person name="LaButti K."/>
            <person name="Riley R."/>
            <person name="Lipzen A."/>
            <person name="Clum A."/>
            <person name="Drula E."/>
            <person name="Henrissat B."/>
            <person name="Kohler A."/>
            <person name="Grigoriev I.V."/>
            <person name="Martin F.M."/>
            <person name="Hacquard S."/>
        </authorList>
    </citation>
    <scope>NUCLEOTIDE SEQUENCE</scope>
    <source>
        <strain evidence="1">MPI-CAGE-CH-0230</strain>
    </source>
</reference>
<name>A0A9P8Y5N0_9PEZI</name>
<gene>
    <name evidence="1" type="ORF">B0I36DRAFT_325861</name>
</gene>
<dbReference type="Proteomes" id="UP000756346">
    <property type="component" value="Unassembled WGS sequence"/>
</dbReference>
<dbReference type="AlphaFoldDB" id="A0A9P8Y5N0"/>
<keyword evidence="2" id="KW-1185">Reference proteome</keyword>
<accession>A0A9P8Y5N0</accession>
<dbReference type="EMBL" id="JAGTJQ010000006">
    <property type="protein sequence ID" value="KAH7029490.1"/>
    <property type="molecule type" value="Genomic_DNA"/>
</dbReference>
<protein>
    <submittedName>
        <fullName evidence="1">Uncharacterized protein</fullName>
    </submittedName>
</protein>
<sequence length="64" mass="6893">MAPRSHMVGRQQADPHPQAAWRFLATPPRAALVTPGFLHVPNLHGVVDPWSPRLAHGISGQKAG</sequence>
<proteinExistence type="predicted"/>
<comment type="caution">
    <text evidence="1">The sequence shown here is derived from an EMBL/GenBank/DDBJ whole genome shotgun (WGS) entry which is preliminary data.</text>
</comment>
<dbReference type="RefSeq" id="XP_046011778.1">
    <property type="nucleotide sequence ID" value="XM_046154281.1"/>
</dbReference>